<evidence type="ECO:0008006" key="6">
    <source>
        <dbReference type="Google" id="ProtNLM"/>
    </source>
</evidence>
<dbReference type="SUPFAM" id="SSF56219">
    <property type="entry name" value="DNase I-like"/>
    <property type="match status" value="1"/>
</dbReference>
<keyword evidence="5" id="KW-1185">Reference proteome</keyword>
<feature type="domain" description="Endonuclease/exonuclease/phosphatase" evidence="3">
    <location>
        <begin position="677"/>
        <end position="889"/>
    </location>
</feature>
<evidence type="ECO:0000313" key="5">
    <source>
        <dbReference type="Proteomes" id="UP000663879"/>
    </source>
</evidence>
<dbReference type="Pfam" id="PF03372">
    <property type="entry name" value="Exo_endo_phos"/>
    <property type="match status" value="1"/>
</dbReference>
<dbReference type="GO" id="GO:0003824">
    <property type="term" value="F:catalytic activity"/>
    <property type="evidence" value="ECO:0007669"/>
    <property type="project" value="InterPro"/>
</dbReference>
<dbReference type="Proteomes" id="UP000663879">
    <property type="component" value="Unassembled WGS sequence"/>
</dbReference>
<gene>
    <name evidence="4" type="ORF">OXX778_LOCUS19459</name>
</gene>
<dbReference type="EMBL" id="CAJNOC010005896">
    <property type="protein sequence ID" value="CAF1065010.1"/>
    <property type="molecule type" value="Genomic_DNA"/>
</dbReference>
<accession>A0A814LF32</accession>
<evidence type="ECO:0000256" key="1">
    <source>
        <dbReference type="SAM" id="MobiDB-lite"/>
    </source>
</evidence>
<feature type="region of interest" description="Disordered" evidence="1">
    <location>
        <begin position="77"/>
        <end position="128"/>
    </location>
</feature>
<dbReference type="InterPro" id="IPR036691">
    <property type="entry name" value="Endo/exonu/phosph_ase_sf"/>
</dbReference>
<evidence type="ECO:0000259" key="2">
    <source>
        <dbReference type="Pfam" id="PF00078"/>
    </source>
</evidence>
<feature type="domain" description="Reverse transcriptase" evidence="2">
    <location>
        <begin position="1205"/>
        <end position="1310"/>
    </location>
</feature>
<sequence length="1321" mass="153614">MKLKLKFEKKDLDVNRDLQSLKKNKKPIEIMKILLSIVKRVEKILLKNKHKLKQTREKEKRKLRENIDDTATNLKMDSKKGVKRLNDDEDEAKNNKKQLKNVNTEAMETKEEFQTSRKNSKLPKPKISLNKSLTAPQTINRNPTTQRRISLKLNLSNTTEINTNKEPRLRILQDIENRLTSNGIENNSVNKSENTVNLGRDVTMNDEITKTIEDVITKVNINEPIYSTPRKSNEKFCEEGRTPKTSNEENKIEQAEIEKDDIPYVYEEKYKKRRSRSDGSKNDDHLTVEQKAENEKFEEKYHRGKYEFTLAGPSLNNFKDIYSRVSELEKYTGINDPILIQPNFDDETGTHTLTIAINSLHQYRHLMANFPKDMFGDGITVTDKPPTLPVIIQNVDKNLRIDQNEKGIIDLAKRYGLVDIERIFLSDKTPSSKIRGNVLTLFNYIDLLQNGIYLDISSMRHKVKPSILFARACIKCGSLSHGPRECRFNEKCLRCGMSDHTIETCKNSANCVNCNGKHQCNSELCDKLINKTLANNKYVLNLMVNEKILESPEQILNIPKSSMIPDNQTIDNKQLENLINDILESKLTQQNKRLNDLEESSLKHSKDIFELKTDVREIKTEISKFNITLDSLSSKTDTNSLELKTIKSTINNNHKETHSFLEQILGKMTQQGKLSIATINIGGINNNNSYLNELVLNNNIVCVQETWATNKSSIEKNIYVLNKKIFFTPAIKLNKKGRPSGGLACIIDINIKCTYQQMSNRIGILYLPDIIIINVYFPYYTGSFDQNQEFGQEIMNLEEILNLNPHKEIIILGDLNTDIIRKNHFSIELINFLMRNHLTLSDIVQCQEIDYTYRKIVDLKVQSSWIDHVICKKDSLHKLETNILNNYGNLGDHNAICTKIKIPTNNQLFQAVKINNKTKLNWTNKRVQQLYQMEIDKDIKRLEEAFRDLKIVTDKKLLRVKLSEAINQLNSLLLNATSRVSKKITHISKSKKRKIGQMKFKKWWDDKIQQLHSIVIEKYIKYRLSNFSQKEKKEFNEAKKSFRKQKRYNLKMRRDGRTRRINAFFKLDSQRFWSKIRNLQKNKSSIDIDINSLRSHYENIFTVRNKEGTFQDALNDKYVKEFINKYSNKKFSYKIDINILNEKIQNLHNNKSIGISDISNEMLKYAKCTTLLEHIKTLFETMINNFTMPFIFNTSILKPIVKDQKKNTNDINNLRPVAISDCLSNIFESILLNALQVECKDHPKQFGFKSNSSCNHAIWTLKQAIEICKHSKKRLYVCAIDASRAFDKINRTILWKRLIDKNLSPEIILSLIAYYNDSYTV</sequence>
<dbReference type="InterPro" id="IPR000477">
    <property type="entry name" value="RT_dom"/>
</dbReference>
<dbReference type="OrthoDB" id="9802488at2759"/>
<evidence type="ECO:0000313" key="4">
    <source>
        <dbReference type="EMBL" id="CAF1065010.1"/>
    </source>
</evidence>
<comment type="caution">
    <text evidence="4">The sequence shown here is derived from an EMBL/GenBank/DDBJ whole genome shotgun (WGS) entry which is preliminary data.</text>
</comment>
<dbReference type="InterPro" id="IPR005135">
    <property type="entry name" value="Endo/exonuclease/phosphatase"/>
</dbReference>
<proteinExistence type="predicted"/>
<protein>
    <recommendedName>
        <fullName evidence="6">Reverse transcriptase domain-containing protein</fullName>
    </recommendedName>
</protein>
<dbReference type="Gene3D" id="3.60.10.10">
    <property type="entry name" value="Endonuclease/exonuclease/phosphatase"/>
    <property type="match status" value="1"/>
</dbReference>
<dbReference type="PANTHER" id="PTHR19446">
    <property type="entry name" value="REVERSE TRANSCRIPTASES"/>
    <property type="match status" value="1"/>
</dbReference>
<dbReference type="Pfam" id="PF00078">
    <property type="entry name" value="RVT_1"/>
    <property type="match status" value="1"/>
</dbReference>
<feature type="compositionally biased region" description="Basic and acidic residues" evidence="1">
    <location>
        <begin position="54"/>
        <end position="67"/>
    </location>
</feature>
<name>A0A814LF32_9BILA</name>
<feature type="region of interest" description="Disordered" evidence="1">
    <location>
        <begin position="270"/>
        <end position="293"/>
    </location>
</feature>
<organism evidence="4 5">
    <name type="scientific">Brachionus calyciflorus</name>
    <dbReference type="NCBI Taxonomy" id="104777"/>
    <lineage>
        <taxon>Eukaryota</taxon>
        <taxon>Metazoa</taxon>
        <taxon>Spiralia</taxon>
        <taxon>Gnathifera</taxon>
        <taxon>Rotifera</taxon>
        <taxon>Eurotatoria</taxon>
        <taxon>Monogononta</taxon>
        <taxon>Pseudotrocha</taxon>
        <taxon>Ploima</taxon>
        <taxon>Brachionidae</taxon>
        <taxon>Brachionus</taxon>
    </lineage>
</organism>
<feature type="compositionally biased region" description="Basic and acidic residues" evidence="1">
    <location>
        <begin position="77"/>
        <end position="86"/>
    </location>
</feature>
<reference evidence="4" key="1">
    <citation type="submission" date="2021-02" db="EMBL/GenBank/DDBJ databases">
        <authorList>
            <person name="Nowell W R."/>
        </authorList>
    </citation>
    <scope>NUCLEOTIDE SEQUENCE</scope>
    <source>
        <strain evidence="4">Ploen Becks lab</strain>
    </source>
</reference>
<evidence type="ECO:0000259" key="3">
    <source>
        <dbReference type="Pfam" id="PF03372"/>
    </source>
</evidence>
<feature type="region of interest" description="Disordered" evidence="1">
    <location>
        <begin position="52"/>
        <end position="71"/>
    </location>
</feature>